<feature type="compositionally biased region" description="Polar residues" evidence="1">
    <location>
        <begin position="411"/>
        <end position="425"/>
    </location>
</feature>
<evidence type="ECO:0000313" key="3">
    <source>
        <dbReference type="Proteomes" id="UP000650582"/>
    </source>
</evidence>
<sequence>MIQGYIDHKEVHMSSMDIDQATWEQFKAFLAMEAADKAGKTHKDSGCVSKSARSPTIRRSLDHVKVTIEQDRYTGGDMSSTIGRTLESVESLPDKTLPSSCLPTPDPKENGPWSSENDPENMETPELSSTHSGTPHAFARQDQRKNRSKTALSSRSPSPPPANSTAHPYDACPTLYETRPGKRGGRVHTMIEGQQQIARTPIERLVTRKAKYQYVLENGHLFGDKHGCYFNPYSKARVNEQNCKRIEKPQGFQVGRGGPGSKPWFELIGLRDDYDMALDVRGSARKALVLYCPQTLDLKPGQKLTYKNYGSQKRTQINNYMYKHHKFLYHFRNKSGDDSWAIDAICAGYLASNSAYTRSGKNAKAALFLKRNASDPNSKGSDEDSDIGGEDRGRDKDESGEEDDYNLNARRYNNTQTASKPQPASRSLKRPHPSYGTTRPTKKARHLTRDEGDDEDDDEDDKDRPSSQPPTLPPKPTAANIRKANKVVEREQARDKALGASRDRAGAKATADPLGPGKGKGKECEGRPLIPRPKPIRRKEANMEDDDEDNEDNEPVRRISKSIRRVNSTLSSSDADPKPVRQSARQVPKSIRRVDSTPSSSDADPEPVAEPEKGTSSRTKDVKAAEKDMVKSRKNVLPPIEEDDERPKTIRHPKPKKTLQEPKEVSNDKGEGEREEPQSRKKRRLAPEQLEDEAEELEPLPPSLIPQITKELAESRKQKTAKPLANGPKASSSNKVTTQSTGETAQELINTGKARAVGTLKIKLPVPPSDRSLRKRT</sequence>
<feature type="compositionally biased region" description="Acidic residues" evidence="1">
    <location>
        <begin position="451"/>
        <end position="461"/>
    </location>
</feature>
<protein>
    <submittedName>
        <fullName evidence="2">Uncharacterized protein</fullName>
    </submittedName>
</protein>
<feature type="region of interest" description="Disordered" evidence="1">
    <location>
        <begin position="373"/>
        <end position="752"/>
    </location>
</feature>
<feature type="compositionally biased region" description="Acidic residues" evidence="1">
    <location>
        <begin position="543"/>
        <end position="553"/>
    </location>
</feature>
<feature type="compositionally biased region" description="Basic and acidic residues" evidence="1">
    <location>
        <begin position="658"/>
        <end position="679"/>
    </location>
</feature>
<feature type="compositionally biased region" description="Polar residues" evidence="1">
    <location>
        <begin position="729"/>
        <end position="749"/>
    </location>
</feature>
<accession>A0A8H7LH28</accession>
<evidence type="ECO:0000313" key="2">
    <source>
        <dbReference type="EMBL" id="KAF8672049.1"/>
    </source>
</evidence>
<dbReference type="AlphaFoldDB" id="A0A8H7LH28"/>
<gene>
    <name evidence="2" type="ORF">RHS04_07933</name>
</gene>
<dbReference type="EMBL" id="JACYCC010000213">
    <property type="protein sequence ID" value="KAF8672049.1"/>
    <property type="molecule type" value="Genomic_DNA"/>
</dbReference>
<evidence type="ECO:0000256" key="1">
    <source>
        <dbReference type="SAM" id="MobiDB-lite"/>
    </source>
</evidence>
<name>A0A8H7LH28_9AGAM</name>
<feature type="compositionally biased region" description="Basic and acidic residues" evidence="1">
    <location>
        <begin position="610"/>
        <end position="631"/>
    </location>
</feature>
<comment type="caution">
    <text evidence="2">The sequence shown here is derived from an EMBL/GenBank/DDBJ whole genome shotgun (WGS) entry which is preliminary data.</text>
</comment>
<organism evidence="2 3">
    <name type="scientific">Rhizoctonia solani</name>
    <dbReference type="NCBI Taxonomy" id="456999"/>
    <lineage>
        <taxon>Eukaryota</taxon>
        <taxon>Fungi</taxon>
        <taxon>Dikarya</taxon>
        <taxon>Basidiomycota</taxon>
        <taxon>Agaricomycotina</taxon>
        <taxon>Agaricomycetes</taxon>
        <taxon>Cantharellales</taxon>
        <taxon>Ceratobasidiaceae</taxon>
        <taxon>Rhizoctonia</taxon>
    </lineage>
</organism>
<feature type="compositionally biased region" description="Pro residues" evidence="1">
    <location>
        <begin position="467"/>
        <end position="476"/>
    </location>
</feature>
<feature type="region of interest" description="Disordered" evidence="1">
    <location>
        <begin position="88"/>
        <end position="171"/>
    </location>
</feature>
<feature type="compositionally biased region" description="Basic and acidic residues" evidence="1">
    <location>
        <begin position="486"/>
        <end position="506"/>
    </location>
</feature>
<reference evidence="2" key="1">
    <citation type="submission" date="2020-09" db="EMBL/GenBank/DDBJ databases">
        <title>Comparative genome analyses of four rice-infecting Rhizoctonia solani isolates reveal extensive enrichment of homogalacturonan modification genes.</title>
        <authorList>
            <person name="Lee D.-Y."/>
            <person name="Jeon J."/>
            <person name="Kim K.-T."/>
            <person name="Cheong K."/>
            <person name="Song H."/>
            <person name="Choi G."/>
            <person name="Ko J."/>
            <person name="Opiyo S.O."/>
            <person name="Zuo S."/>
            <person name="Madhav S."/>
            <person name="Lee Y.-H."/>
            <person name="Wang G.-L."/>
        </authorList>
    </citation>
    <scope>NUCLEOTIDE SEQUENCE</scope>
    <source>
        <strain evidence="2">AG1-IA YN-7</strain>
    </source>
</reference>
<dbReference type="Proteomes" id="UP000650582">
    <property type="component" value="Unassembled WGS sequence"/>
</dbReference>
<feature type="compositionally biased region" description="Polar residues" evidence="1">
    <location>
        <begin position="565"/>
        <end position="574"/>
    </location>
</feature>
<feature type="compositionally biased region" description="Acidic residues" evidence="1">
    <location>
        <begin position="689"/>
        <end position="698"/>
    </location>
</feature>
<proteinExistence type="predicted"/>